<dbReference type="AlphaFoldDB" id="A0A0F9MNG8"/>
<reference evidence="1" key="1">
    <citation type="journal article" date="2015" name="Nature">
        <title>Complex archaea that bridge the gap between prokaryotes and eukaryotes.</title>
        <authorList>
            <person name="Spang A."/>
            <person name="Saw J.H."/>
            <person name="Jorgensen S.L."/>
            <person name="Zaremba-Niedzwiedzka K."/>
            <person name="Martijn J."/>
            <person name="Lind A.E."/>
            <person name="van Eijk R."/>
            <person name="Schleper C."/>
            <person name="Guy L."/>
            <person name="Ettema T.J."/>
        </authorList>
    </citation>
    <scope>NUCLEOTIDE SEQUENCE</scope>
</reference>
<name>A0A0F9MNG8_9ZZZZ</name>
<sequence>MKSKRKVLLLSLAAVSAFVAYALLTLLGVQADSVHAIPDDFQADPGGGWDSGNAEVEIDEDIDFFDGNIIDSNPSPQTPDDIFELTLDDPVPVGDEVDTVEIRVRALKNNNNRTIDLFVILRDGADATVDSFTINLTTSMTNYTAGVLDVTNISKVDWANYDLRIEPTTGAGGGAPTVVRIDTVNIDLVTVLVRRVIIID</sequence>
<evidence type="ECO:0000313" key="1">
    <source>
        <dbReference type="EMBL" id="KKM70752.1"/>
    </source>
</evidence>
<gene>
    <name evidence="1" type="ORF">LCGC14_1437560</name>
</gene>
<protein>
    <submittedName>
        <fullName evidence="1">Uncharacterized protein</fullName>
    </submittedName>
</protein>
<organism evidence="1">
    <name type="scientific">marine sediment metagenome</name>
    <dbReference type="NCBI Taxonomy" id="412755"/>
    <lineage>
        <taxon>unclassified sequences</taxon>
        <taxon>metagenomes</taxon>
        <taxon>ecological metagenomes</taxon>
    </lineage>
</organism>
<accession>A0A0F9MNG8</accession>
<dbReference type="EMBL" id="LAZR01009757">
    <property type="protein sequence ID" value="KKM70752.1"/>
    <property type="molecule type" value="Genomic_DNA"/>
</dbReference>
<comment type="caution">
    <text evidence="1">The sequence shown here is derived from an EMBL/GenBank/DDBJ whole genome shotgun (WGS) entry which is preliminary data.</text>
</comment>
<proteinExistence type="predicted"/>